<keyword evidence="1" id="KW-1185">Reference proteome</keyword>
<dbReference type="Proteomes" id="UP000887563">
    <property type="component" value="Unplaced"/>
</dbReference>
<protein>
    <submittedName>
        <fullName evidence="2">Uncharacterized protein</fullName>
    </submittedName>
</protein>
<proteinExistence type="predicted"/>
<evidence type="ECO:0000313" key="2">
    <source>
        <dbReference type="WBParaSite" id="Minc3s00592g14799"/>
    </source>
</evidence>
<dbReference type="AlphaFoldDB" id="A0A914LK21"/>
<dbReference type="WBParaSite" id="Minc3s00592g14799">
    <property type="protein sequence ID" value="Minc3s00592g14799"/>
    <property type="gene ID" value="Minc3s00592g14799"/>
</dbReference>
<reference evidence="2" key="1">
    <citation type="submission" date="2022-11" db="UniProtKB">
        <authorList>
            <consortium name="WormBaseParasite"/>
        </authorList>
    </citation>
    <scope>IDENTIFICATION</scope>
</reference>
<organism evidence="1 2">
    <name type="scientific">Meloidogyne incognita</name>
    <name type="common">Southern root-knot nematode worm</name>
    <name type="synonym">Oxyuris incognita</name>
    <dbReference type="NCBI Taxonomy" id="6306"/>
    <lineage>
        <taxon>Eukaryota</taxon>
        <taxon>Metazoa</taxon>
        <taxon>Ecdysozoa</taxon>
        <taxon>Nematoda</taxon>
        <taxon>Chromadorea</taxon>
        <taxon>Rhabditida</taxon>
        <taxon>Tylenchina</taxon>
        <taxon>Tylenchomorpha</taxon>
        <taxon>Tylenchoidea</taxon>
        <taxon>Meloidogynidae</taxon>
        <taxon>Meloidogyninae</taxon>
        <taxon>Meloidogyne</taxon>
        <taxon>Meloidogyne incognita group</taxon>
    </lineage>
</organism>
<evidence type="ECO:0000313" key="1">
    <source>
        <dbReference type="Proteomes" id="UP000887563"/>
    </source>
</evidence>
<name>A0A914LK21_MELIC</name>
<accession>A0A914LK21</accession>
<sequence length="112" mass="12527">MFITWQTSRLLGGRRNILLAGGNILWGERNMLLRKGNMLLAGRNVLLRDLLFNSLLSQNSWLPKSCDRLFYDGGGGGAGGKTAGREVVEEGGLLPFLNLNFFFSFNESFRKK</sequence>